<dbReference type="GO" id="GO:0030667">
    <property type="term" value="C:secretory granule membrane"/>
    <property type="evidence" value="ECO:0007669"/>
    <property type="project" value="TreeGrafter"/>
</dbReference>
<proteinExistence type="predicted"/>
<dbReference type="InterPro" id="IPR005018">
    <property type="entry name" value="DOMON_domain"/>
</dbReference>
<dbReference type="Pfam" id="PF03351">
    <property type="entry name" value="DOMON"/>
    <property type="match status" value="2"/>
</dbReference>
<dbReference type="PROSITE" id="PS51384">
    <property type="entry name" value="FAD_FR"/>
    <property type="match status" value="1"/>
</dbReference>
<feature type="domain" description="DOMON" evidence="3">
    <location>
        <begin position="212"/>
        <end position="336"/>
    </location>
</feature>
<evidence type="ECO:0000259" key="3">
    <source>
        <dbReference type="PROSITE" id="PS50836"/>
    </source>
</evidence>
<keyword evidence="2" id="KW-0472">Membrane</keyword>
<dbReference type="SUPFAM" id="SSF52343">
    <property type="entry name" value="Ferredoxin reductase-like, C-terminal NADP-linked domain"/>
    <property type="match status" value="1"/>
</dbReference>
<dbReference type="InterPro" id="IPR013121">
    <property type="entry name" value="Fe_red_NAD-bd_6"/>
</dbReference>
<dbReference type="PROSITE" id="PS50836">
    <property type="entry name" value="DOMON"/>
    <property type="match status" value="2"/>
</dbReference>
<organism evidence="5 7">
    <name type="scientific">Cymbomonas tetramitiformis</name>
    <dbReference type="NCBI Taxonomy" id="36881"/>
    <lineage>
        <taxon>Eukaryota</taxon>
        <taxon>Viridiplantae</taxon>
        <taxon>Chlorophyta</taxon>
        <taxon>Pyramimonadophyceae</taxon>
        <taxon>Pyramimonadales</taxon>
        <taxon>Pyramimonadaceae</taxon>
        <taxon>Cymbomonas</taxon>
    </lineage>
</organism>
<dbReference type="PANTHER" id="PTHR10157">
    <property type="entry name" value="DOPAMINE BETA HYDROXYLASE RELATED"/>
    <property type="match status" value="1"/>
</dbReference>
<dbReference type="Pfam" id="PF08030">
    <property type="entry name" value="NAD_binding_6"/>
    <property type="match status" value="1"/>
</dbReference>
<dbReference type="GO" id="GO:0005615">
    <property type="term" value="C:extracellular space"/>
    <property type="evidence" value="ECO:0007669"/>
    <property type="project" value="TreeGrafter"/>
</dbReference>
<dbReference type="InterPro" id="IPR039261">
    <property type="entry name" value="FNR_nucleotide-bd"/>
</dbReference>
<dbReference type="GO" id="GO:0042420">
    <property type="term" value="P:dopamine catabolic process"/>
    <property type="evidence" value="ECO:0007669"/>
    <property type="project" value="TreeGrafter"/>
</dbReference>
<dbReference type="InterPro" id="IPR000945">
    <property type="entry name" value="DBH-like"/>
</dbReference>
<dbReference type="Gene3D" id="3.40.50.80">
    <property type="entry name" value="Nucleotide-binding domain of ferredoxin-NADP reductase (FNR) module"/>
    <property type="match status" value="1"/>
</dbReference>
<keyword evidence="7" id="KW-1185">Reference proteome</keyword>
<reference evidence="5 7" key="1">
    <citation type="journal article" date="2015" name="Genome Biol. Evol.">
        <title>Comparative Genomics of a Bacterivorous Green Alga Reveals Evolutionary Causalities and Consequences of Phago-Mixotrophic Mode of Nutrition.</title>
        <authorList>
            <person name="Burns J.A."/>
            <person name="Paasch A."/>
            <person name="Narechania A."/>
            <person name="Kim E."/>
        </authorList>
    </citation>
    <scope>NUCLEOTIDE SEQUENCE [LARGE SCALE GENOMIC DNA]</scope>
    <source>
        <strain evidence="5">PLY_AMNH</strain>
    </source>
</reference>
<dbReference type="SUPFAM" id="SSF49344">
    <property type="entry name" value="CBD9-like"/>
    <property type="match status" value="2"/>
</dbReference>
<accession>A0AAE0BUS0</accession>
<dbReference type="CDD" id="cd09631">
    <property type="entry name" value="DOMON_DOH"/>
    <property type="match status" value="2"/>
</dbReference>
<feature type="transmembrane region" description="Helical" evidence="2">
    <location>
        <begin position="398"/>
        <end position="416"/>
    </location>
</feature>
<evidence type="ECO:0008006" key="8">
    <source>
        <dbReference type="Google" id="ProtNLM"/>
    </source>
</evidence>
<evidence type="ECO:0000256" key="2">
    <source>
        <dbReference type="SAM" id="Phobius"/>
    </source>
</evidence>
<dbReference type="GO" id="GO:0006589">
    <property type="term" value="P:octopamine biosynthetic process"/>
    <property type="evidence" value="ECO:0007669"/>
    <property type="project" value="TreeGrafter"/>
</dbReference>
<sequence length="740" mass="82509">MASGEWREVDDRFRLRWWTYPDTREISFEMSAPSPVGYLSIGFGEVYGWMAPADCVVGWLDDETGEAVVSDRHLPADWDPPIIDNTRNVIAEGGGRGVGDAGWTFVRFRRAWNTGDDEADMPLHPHAENHLNNSRASLVNMIWATHERHPAARDGGIAAHTVENRGAMRLALLMGRSNVTSVISGTKTERHANMPQQARARHMQRHWCHDSGRFCLGWALEWEERSIRFLMEAPVGVHGYVSVGFGDTYGMMTPSDCVYGWMAPDGSAIVSDRRNENGYAQSVVDARQDAIPLFAAYHADENTLGVAFRRALQTNDTIADAALMPGVLSNVIWAIHGRAPETRDGPARMHSVIDRGAVLIDFVCDANGAHSRELLPCRETEAPRVSHTIVPIQGNTSLFALIVLMLIILACGVGFGGRTIHPRLRSAEVRMFRVCVTLWFADRAHRCFSRRRSCDFSVRELPGDAVELLLALELPDKDDSPLSSRVRGGQYAYINVPTAAFRFAWHPFTVAEAAISKNRRTDDGDDDDGDDVRTLELRFVIRKRGKFSTRLASGVWAMSPTSSIHLDGYFDGPISKACERLVREPRDQVIMIAGGTGITCILPSAERLLENRACRGLYLIWVCRGMDAFWHWFAPDRFYRLRAAENIDVRIRFVSTARDGIGSDSIVDEESWATSSSSIHLTRGERPCFNEEITRRLSGLEEHSKAAILVCGPVSMIADARKTAAATRNCDMFVAESFTR</sequence>
<gene>
    <name evidence="6" type="ORF">CYMTET_4388</name>
    <name evidence="5" type="ORF">CYMTET_47132</name>
</gene>
<dbReference type="CDD" id="cd06186">
    <property type="entry name" value="NOX_Duox_like_FAD_NADP"/>
    <property type="match status" value="1"/>
</dbReference>
<dbReference type="EMBL" id="LGRX02033075">
    <property type="protein sequence ID" value="KAK3243176.1"/>
    <property type="molecule type" value="Genomic_DNA"/>
</dbReference>
<dbReference type="Proteomes" id="UP001190700">
    <property type="component" value="Unassembled WGS sequence"/>
</dbReference>
<dbReference type="PANTHER" id="PTHR10157:SF23">
    <property type="entry name" value="MOXD1 HOMOLOG 1"/>
    <property type="match status" value="1"/>
</dbReference>
<dbReference type="GO" id="GO:0042421">
    <property type="term" value="P:norepinephrine biosynthetic process"/>
    <property type="evidence" value="ECO:0007669"/>
    <property type="project" value="TreeGrafter"/>
</dbReference>
<evidence type="ECO:0000313" key="5">
    <source>
        <dbReference type="EMBL" id="KAK3243176.1"/>
    </source>
</evidence>
<dbReference type="AlphaFoldDB" id="A0AAE0BUS0"/>
<dbReference type="GO" id="GO:0004500">
    <property type="term" value="F:dopamine beta-monooxygenase activity"/>
    <property type="evidence" value="ECO:0007669"/>
    <property type="project" value="InterPro"/>
</dbReference>
<reference evidence="5" key="2">
    <citation type="submission" date="2023-06" db="EMBL/GenBank/DDBJ databases">
        <title>Long-read-based genome assembly of the green algal bacterivore Cymbomonas tetramitiformis.</title>
        <authorList>
            <person name="Gyaltshen Y."/>
            <person name="Rozenberg A."/>
            <person name="Paasch A."/>
            <person name="Burns J.A."/>
            <person name="Warring S."/>
            <person name="Larson R."/>
            <person name="Maurer-Alcala X."/>
            <person name="Dacks J."/>
            <person name="Kim E."/>
        </authorList>
    </citation>
    <scope>NUCLEOTIDE SEQUENCE</scope>
    <source>
        <strain evidence="5">PLY_AMNH</strain>
    </source>
</reference>
<keyword evidence="1" id="KW-0560">Oxidoreductase</keyword>
<evidence type="ECO:0000313" key="6">
    <source>
        <dbReference type="EMBL" id="KAK3288123.1"/>
    </source>
</evidence>
<keyword evidence="2" id="KW-1133">Transmembrane helix</keyword>
<feature type="domain" description="FAD-binding FR-type" evidence="4">
    <location>
        <begin position="448"/>
        <end position="580"/>
    </location>
</feature>
<feature type="domain" description="DOMON" evidence="3">
    <location>
        <begin position="11"/>
        <end position="146"/>
    </location>
</feature>
<keyword evidence="2" id="KW-0812">Transmembrane</keyword>
<dbReference type="Gene3D" id="2.60.40.1210">
    <property type="entry name" value="Cellobiose dehydrogenase, cytochrome domain"/>
    <property type="match status" value="2"/>
</dbReference>
<evidence type="ECO:0000259" key="4">
    <source>
        <dbReference type="PROSITE" id="PS51384"/>
    </source>
</evidence>
<dbReference type="EMBL" id="LGRX02000601">
    <property type="protein sequence ID" value="KAK3288123.1"/>
    <property type="molecule type" value="Genomic_DNA"/>
</dbReference>
<comment type="caution">
    <text evidence="5">The sequence shown here is derived from an EMBL/GenBank/DDBJ whole genome shotgun (WGS) entry which is preliminary data.</text>
</comment>
<dbReference type="SMART" id="SM00664">
    <property type="entry name" value="DoH"/>
    <property type="match status" value="2"/>
</dbReference>
<evidence type="ECO:0000313" key="7">
    <source>
        <dbReference type="Proteomes" id="UP001190700"/>
    </source>
</evidence>
<name>A0AAE0BUS0_9CHLO</name>
<protein>
    <recommendedName>
        <fullName evidence="8">FAD-binding FR-type domain-containing protein</fullName>
    </recommendedName>
</protein>
<dbReference type="InterPro" id="IPR017927">
    <property type="entry name" value="FAD-bd_FR_type"/>
</dbReference>
<dbReference type="InterPro" id="IPR045266">
    <property type="entry name" value="DOH_DOMON"/>
</dbReference>
<evidence type="ECO:0000256" key="1">
    <source>
        <dbReference type="ARBA" id="ARBA00023002"/>
    </source>
</evidence>